<dbReference type="Proteomes" id="UP000237347">
    <property type="component" value="Unassembled WGS sequence"/>
</dbReference>
<proteinExistence type="predicted"/>
<reference evidence="2 3" key="1">
    <citation type="journal article" date="2018" name="Sci. Data">
        <title>The draft genome sequence of cork oak.</title>
        <authorList>
            <person name="Ramos A.M."/>
            <person name="Usie A."/>
            <person name="Barbosa P."/>
            <person name="Barros P.M."/>
            <person name="Capote T."/>
            <person name="Chaves I."/>
            <person name="Simoes F."/>
            <person name="Abreu I."/>
            <person name="Carrasquinho I."/>
            <person name="Faro C."/>
            <person name="Guimaraes J.B."/>
            <person name="Mendonca D."/>
            <person name="Nobrega F."/>
            <person name="Rodrigues L."/>
            <person name="Saibo N.J.M."/>
            <person name="Varela M.C."/>
            <person name="Egas C."/>
            <person name="Matos J."/>
            <person name="Miguel C.M."/>
            <person name="Oliveira M.M."/>
            <person name="Ricardo C.P."/>
            <person name="Goncalves S."/>
        </authorList>
    </citation>
    <scope>NUCLEOTIDE SEQUENCE [LARGE SCALE GENOMIC DNA]</scope>
    <source>
        <strain evidence="3">cv. HL8</strain>
    </source>
</reference>
<feature type="transmembrane region" description="Helical" evidence="1">
    <location>
        <begin position="112"/>
        <end position="133"/>
    </location>
</feature>
<keyword evidence="1" id="KW-1133">Transmembrane helix</keyword>
<protein>
    <submittedName>
        <fullName evidence="2">Uncharacterized protein</fullName>
    </submittedName>
</protein>
<comment type="caution">
    <text evidence="2">The sequence shown here is derived from an EMBL/GenBank/DDBJ whole genome shotgun (WGS) entry which is preliminary data.</text>
</comment>
<keyword evidence="1" id="KW-0472">Membrane</keyword>
<evidence type="ECO:0000313" key="3">
    <source>
        <dbReference type="Proteomes" id="UP000237347"/>
    </source>
</evidence>
<gene>
    <name evidence="2" type="ORF">CFP56_022854</name>
</gene>
<name>A0AAW0KAT7_QUESU</name>
<evidence type="ECO:0000313" key="2">
    <source>
        <dbReference type="EMBL" id="KAK7836199.1"/>
    </source>
</evidence>
<organism evidence="2 3">
    <name type="scientific">Quercus suber</name>
    <name type="common">Cork oak</name>
    <dbReference type="NCBI Taxonomy" id="58331"/>
    <lineage>
        <taxon>Eukaryota</taxon>
        <taxon>Viridiplantae</taxon>
        <taxon>Streptophyta</taxon>
        <taxon>Embryophyta</taxon>
        <taxon>Tracheophyta</taxon>
        <taxon>Spermatophyta</taxon>
        <taxon>Magnoliopsida</taxon>
        <taxon>eudicotyledons</taxon>
        <taxon>Gunneridae</taxon>
        <taxon>Pentapetalae</taxon>
        <taxon>rosids</taxon>
        <taxon>fabids</taxon>
        <taxon>Fagales</taxon>
        <taxon>Fagaceae</taxon>
        <taxon>Quercus</taxon>
    </lineage>
</organism>
<evidence type="ECO:0000256" key="1">
    <source>
        <dbReference type="SAM" id="Phobius"/>
    </source>
</evidence>
<keyword evidence="1" id="KW-0812">Transmembrane</keyword>
<accession>A0AAW0KAT7</accession>
<dbReference type="EMBL" id="PKMF04000359">
    <property type="protein sequence ID" value="KAK7836199.1"/>
    <property type="molecule type" value="Genomic_DNA"/>
</dbReference>
<dbReference type="AlphaFoldDB" id="A0AAW0KAT7"/>
<keyword evidence="3" id="KW-1185">Reference proteome</keyword>
<feature type="transmembrane region" description="Helical" evidence="1">
    <location>
        <begin position="139"/>
        <end position="157"/>
    </location>
</feature>
<sequence>MVLELAGSSYAPERGTFGAFGLDHRQKRCEQLCCGAVGVNRQRKFVVGGLGCHDGMLNPSSLSRKVIGLKDSILEALYHLLNRRKSNMKVEGFLVCVCASDEALGFFKAFHVLLAFLVLFLPALIGLHFQVLGVSPLETHFALILLFIIATIIYSIAQAEMKLQPPNADLPIFRGTASFVPTKLSVALLHS</sequence>